<keyword evidence="3" id="KW-1185">Reference proteome</keyword>
<name>A0ABS8VKZ3_DATST</name>
<evidence type="ECO:0000313" key="2">
    <source>
        <dbReference type="EMBL" id="MCE0481231.1"/>
    </source>
</evidence>
<feature type="region of interest" description="Disordered" evidence="1">
    <location>
        <begin position="1"/>
        <end position="64"/>
    </location>
</feature>
<protein>
    <submittedName>
        <fullName evidence="2">Uncharacterized protein</fullName>
    </submittedName>
</protein>
<organism evidence="2 3">
    <name type="scientific">Datura stramonium</name>
    <name type="common">Jimsonweed</name>
    <name type="synonym">Common thornapple</name>
    <dbReference type="NCBI Taxonomy" id="4076"/>
    <lineage>
        <taxon>Eukaryota</taxon>
        <taxon>Viridiplantae</taxon>
        <taxon>Streptophyta</taxon>
        <taxon>Embryophyta</taxon>
        <taxon>Tracheophyta</taxon>
        <taxon>Spermatophyta</taxon>
        <taxon>Magnoliopsida</taxon>
        <taxon>eudicotyledons</taxon>
        <taxon>Gunneridae</taxon>
        <taxon>Pentapetalae</taxon>
        <taxon>asterids</taxon>
        <taxon>lamiids</taxon>
        <taxon>Solanales</taxon>
        <taxon>Solanaceae</taxon>
        <taxon>Solanoideae</taxon>
        <taxon>Datureae</taxon>
        <taxon>Datura</taxon>
    </lineage>
</organism>
<feature type="non-terminal residue" evidence="2">
    <location>
        <position position="64"/>
    </location>
</feature>
<sequence>MAKKCASSYSSQSKAPAGWDAEHGTTPGGSRVGAHQTWAQTRAQANPQTEIVNGGQPRVTAPKR</sequence>
<feature type="compositionally biased region" description="Polar residues" evidence="1">
    <location>
        <begin position="37"/>
        <end position="51"/>
    </location>
</feature>
<evidence type="ECO:0000256" key="1">
    <source>
        <dbReference type="SAM" id="MobiDB-lite"/>
    </source>
</evidence>
<gene>
    <name evidence="2" type="ORF">HAX54_038808</name>
</gene>
<evidence type="ECO:0000313" key="3">
    <source>
        <dbReference type="Proteomes" id="UP000823775"/>
    </source>
</evidence>
<comment type="caution">
    <text evidence="2">The sequence shown here is derived from an EMBL/GenBank/DDBJ whole genome shotgun (WGS) entry which is preliminary data.</text>
</comment>
<proteinExistence type="predicted"/>
<reference evidence="2 3" key="1">
    <citation type="journal article" date="2021" name="BMC Genomics">
        <title>Datura genome reveals duplications of psychoactive alkaloid biosynthetic genes and high mutation rate following tissue culture.</title>
        <authorList>
            <person name="Rajewski A."/>
            <person name="Carter-House D."/>
            <person name="Stajich J."/>
            <person name="Litt A."/>
        </authorList>
    </citation>
    <scope>NUCLEOTIDE SEQUENCE [LARGE SCALE GENOMIC DNA]</scope>
    <source>
        <strain evidence="2">AR-01</strain>
    </source>
</reference>
<dbReference type="Proteomes" id="UP000823775">
    <property type="component" value="Unassembled WGS sequence"/>
</dbReference>
<accession>A0ABS8VKZ3</accession>
<dbReference type="EMBL" id="JACEIK010005326">
    <property type="protein sequence ID" value="MCE0481231.1"/>
    <property type="molecule type" value="Genomic_DNA"/>
</dbReference>